<evidence type="ECO:0000313" key="3">
    <source>
        <dbReference type="Proteomes" id="UP001642484"/>
    </source>
</evidence>
<reference evidence="2 3" key="1">
    <citation type="submission" date="2024-02" db="EMBL/GenBank/DDBJ databases">
        <authorList>
            <person name="Chen Y."/>
            <person name="Shah S."/>
            <person name="Dougan E. K."/>
            <person name="Thang M."/>
            <person name="Chan C."/>
        </authorList>
    </citation>
    <scope>NUCLEOTIDE SEQUENCE [LARGE SCALE GENOMIC DNA]</scope>
</reference>
<organism evidence="2 3">
    <name type="scientific">Durusdinium trenchii</name>
    <dbReference type="NCBI Taxonomy" id="1381693"/>
    <lineage>
        <taxon>Eukaryota</taxon>
        <taxon>Sar</taxon>
        <taxon>Alveolata</taxon>
        <taxon>Dinophyceae</taxon>
        <taxon>Suessiales</taxon>
        <taxon>Symbiodiniaceae</taxon>
        <taxon>Durusdinium</taxon>
    </lineage>
</organism>
<comment type="caution">
    <text evidence="2">The sequence shown here is derived from an EMBL/GenBank/DDBJ whole genome shotgun (WGS) entry which is preliminary data.</text>
</comment>
<evidence type="ECO:0000313" key="2">
    <source>
        <dbReference type="EMBL" id="CAK8987136.1"/>
    </source>
</evidence>
<sequence>MWVSKSSPNMRFRLESHGCTRERVSTSVVGEVGLEQPDEWFVELEVYEASYGKADPNDIVYEEVVNVRTGKAGWLKRIGRNFKSVIREAQLTDDVTIDPNRDVAGMMHAAARANVLNRPKVS</sequence>
<proteinExistence type="predicted"/>
<evidence type="ECO:0000313" key="1">
    <source>
        <dbReference type="EMBL" id="CAK8986512.1"/>
    </source>
</evidence>
<keyword evidence="3" id="KW-1185">Reference proteome</keyword>
<accession>A0ABP0HAA4</accession>
<dbReference type="EMBL" id="CAXAMN010000114">
    <property type="protein sequence ID" value="CAK8986512.1"/>
    <property type="molecule type" value="Genomic_DNA"/>
</dbReference>
<gene>
    <name evidence="1" type="ORF">CCMP2556_LOCUS530</name>
    <name evidence="2" type="ORF">CCMP2556_LOCUS764</name>
</gene>
<dbReference type="Proteomes" id="UP001642484">
    <property type="component" value="Unassembled WGS sequence"/>
</dbReference>
<dbReference type="EMBL" id="CAXAMN010000225">
    <property type="protein sequence ID" value="CAK8987136.1"/>
    <property type="molecule type" value="Genomic_DNA"/>
</dbReference>
<protein>
    <submittedName>
        <fullName evidence="2">Uncharacterized protein</fullName>
    </submittedName>
</protein>
<name>A0ABP0HAA4_9DINO</name>